<evidence type="ECO:0000313" key="2">
    <source>
        <dbReference type="EMBL" id="SPD76243.1"/>
    </source>
</evidence>
<dbReference type="Pfam" id="PF01850">
    <property type="entry name" value="PIN"/>
    <property type="match status" value="1"/>
</dbReference>
<proteinExistence type="predicted"/>
<dbReference type="InterPro" id="IPR029060">
    <property type="entry name" value="PIN-like_dom_sf"/>
</dbReference>
<dbReference type="AlphaFoldDB" id="A0A445N3H9"/>
<evidence type="ECO:0000259" key="1">
    <source>
        <dbReference type="Pfam" id="PF01850"/>
    </source>
</evidence>
<reference evidence="2" key="1">
    <citation type="submission" date="2018-01" db="EMBL/GenBank/DDBJ databases">
        <authorList>
            <person name="Regsiter A."/>
            <person name="William W."/>
        </authorList>
    </citation>
    <scope>NUCLEOTIDE SEQUENCE</scope>
    <source>
        <strain evidence="2">TRIP AH-1</strain>
    </source>
</reference>
<gene>
    <name evidence="2" type="ORF">PITCH_A860014</name>
</gene>
<sequence length="105" mass="11642">MDRGDFTVVTSTVTLLEVLIHPLRSNNKKLAMEYRDILLNSRLVTLEISNAIAERAARLRAIHNIRTPDAIQIGAALNAGASYFFTNDVRLPEIPSIQIISLDAL</sequence>
<protein>
    <submittedName>
        <fullName evidence="2">PilT protein domain protein</fullName>
    </submittedName>
</protein>
<dbReference type="InterPro" id="IPR002716">
    <property type="entry name" value="PIN_dom"/>
</dbReference>
<dbReference type="Gene3D" id="3.40.50.1010">
    <property type="entry name" value="5'-nuclease"/>
    <property type="match status" value="1"/>
</dbReference>
<name>A0A445N3H9_9BACT</name>
<accession>A0A445N3H9</accession>
<organism evidence="2">
    <name type="scientific">uncultured Desulfobacterium sp</name>
    <dbReference type="NCBI Taxonomy" id="201089"/>
    <lineage>
        <taxon>Bacteria</taxon>
        <taxon>Pseudomonadati</taxon>
        <taxon>Thermodesulfobacteriota</taxon>
        <taxon>Desulfobacteria</taxon>
        <taxon>Desulfobacterales</taxon>
        <taxon>Desulfobacteriaceae</taxon>
        <taxon>Desulfobacterium</taxon>
        <taxon>environmental samples</taxon>
    </lineage>
</organism>
<dbReference type="EMBL" id="OJIN01000232">
    <property type="protein sequence ID" value="SPD76243.1"/>
    <property type="molecule type" value="Genomic_DNA"/>
</dbReference>
<feature type="domain" description="PIN" evidence="1">
    <location>
        <begin position="6"/>
        <end position="94"/>
    </location>
</feature>
<dbReference type="SUPFAM" id="SSF88723">
    <property type="entry name" value="PIN domain-like"/>
    <property type="match status" value="1"/>
</dbReference>